<dbReference type="Pfam" id="PF00535">
    <property type="entry name" value="Glycos_transf_2"/>
    <property type="match status" value="1"/>
</dbReference>
<dbReference type="Proteomes" id="UP000759529">
    <property type="component" value="Unassembled WGS sequence"/>
</dbReference>
<gene>
    <name evidence="2" type="ORF">H9X54_011000</name>
</gene>
<dbReference type="PANTHER" id="PTHR22916:SF3">
    <property type="entry name" value="UDP-GLCNAC:BETAGAL BETA-1,3-N-ACETYLGLUCOSAMINYLTRANSFERASE-LIKE PROTEIN 1"/>
    <property type="match status" value="1"/>
</dbReference>
<reference evidence="2 3" key="1">
    <citation type="submission" date="2021-02" db="EMBL/GenBank/DDBJ databases">
        <authorList>
            <person name="Jung H.S."/>
            <person name="Chun B.H."/>
            <person name="Jeon C.O."/>
        </authorList>
    </citation>
    <scope>NUCLEOTIDE SEQUENCE [LARGE SCALE GENOMIC DNA]</scope>
    <source>
        <strain evidence="2 3">LMG 25203</strain>
    </source>
</reference>
<sequence length="325" mass="37548">MYKVADHVTRCIESLQNQDIDKNQYEIICINDGSPDNCQEVVENLQKKYSNIVLINQVNQGVSMARNNGIDIAKAKYILPIDPDDYVVPNSLGRIASLVQTNNYQVFYLGFEIFDANQKSIWKTNYTKQENKTFNGVEGYFEARGFEVKDPDRSWAIVYDRQLLNDYKIDYPKNVPYLEDGLFLAKVFAVATSVGFDNQIFYQRTTRKGSATNSKLFFSEKAINGFILAINDIKNFAANNNLVRTQQQLVNHVVAKFVLLPMSPFINKLDFFGYLKIIRLLKSNGVNKIEADGVRQPYKKLSFSFNFNKVWFFINYIYFIKFSKS</sequence>
<keyword evidence="3" id="KW-1185">Reference proteome</keyword>
<proteinExistence type="predicted"/>
<evidence type="ECO:0000259" key="1">
    <source>
        <dbReference type="Pfam" id="PF00535"/>
    </source>
</evidence>
<name>A0ABS2CXX9_9FLAO</name>
<dbReference type="Gene3D" id="3.90.550.10">
    <property type="entry name" value="Spore Coat Polysaccharide Biosynthesis Protein SpsA, Chain A"/>
    <property type="match status" value="1"/>
</dbReference>
<dbReference type="CDD" id="cd00761">
    <property type="entry name" value="Glyco_tranf_GTA_type"/>
    <property type="match status" value="1"/>
</dbReference>
<dbReference type="PANTHER" id="PTHR22916">
    <property type="entry name" value="GLYCOSYLTRANSFERASE"/>
    <property type="match status" value="1"/>
</dbReference>
<organism evidence="2 3">
    <name type="scientific">Flavobacterium macrobrachii</name>
    <dbReference type="NCBI Taxonomy" id="591204"/>
    <lineage>
        <taxon>Bacteria</taxon>
        <taxon>Pseudomonadati</taxon>
        <taxon>Bacteroidota</taxon>
        <taxon>Flavobacteriia</taxon>
        <taxon>Flavobacteriales</taxon>
        <taxon>Flavobacteriaceae</taxon>
        <taxon>Flavobacterium</taxon>
    </lineage>
</organism>
<dbReference type="EMBL" id="JACSOD020000491">
    <property type="protein sequence ID" value="MBM6499821.1"/>
    <property type="molecule type" value="Genomic_DNA"/>
</dbReference>
<dbReference type="InterPro" id="IPR029044">
    <property type="entry name" value="Nucleotide-diphossugar_trans"/>
</dbReference>
<feature type="domain" description="Glycosyltransferase 2-like" evidence="1">
    <location>
        <begin position="2"/>
        <end position="126"/>
    </location>
</feature>
<dbReference type="SUPFAM" id="SSF53448">
    <property type="entry name" value="Nucleotide-diphospho-sugar transferases"/>
    <property type="match status" value="1"/>
</dbReference>
<dbReference type="InterPro" id="IPR001173">
    <property type="entry name" value="Glyco_trans_2-like"/>
</dbReference>
<evidence type="ECO:0000313" key="3">
    <source>
        <dbReference type="Proteomes" id="UP000759529"/>
    </source>
</evidence>
<comment type="caution">
    <text evidence="2">The sequence shown here is derived from an EMBL/GenBank/DDBJ whole genome shotgun (WGS) entry which is preliminary data.</text>
</comment>
<protein>
    <submittedName>
        <fullName evidence="2">Glycosyltransferase</fullName>
    </submittedName>
</protein>
<evidence type="ECO:0000313" key="2">
    <source>
        <dbReference type="EMBL" id="MBM6499821.1"/>
    </source>
</evidence>
<accession>A0ABS2CXX9</accession>